<reference evidence="2" key="1">
    <citation type="journal article" date="2021" name="Nat. Commun.">
        <title>Genomic analyses provide insights into spinach domestication and the genetic basis of agronomic traits.</title>
        <authorList>
            <person name="Cai X."/>
            <person name="Sun X."/>
            <person name="Xu C."/>
            <person name="Sun H."/>
            <person name="Wang X."/>
            <person name="Ge C."/>
            <person name="Zhang Z."/>
            <person name="Wang Q."/>
            <person name="Fei Z."/>
            <person name="Jiao C."/>
            <person name="Wang Q."/>
        </authorList>
    </citation>
    <scope>NUCLEOTIDE SEQUENCE [LARGE SCALE GENOMIC DNA]</scope>
    <source>
        <strain evidence="2">cv. Varoflay</strain>
    </source>
</reference>
<evidence type="ECO:0000259" key="1">
    <source>
        <dbReference type="Pfam" id="PF13966"/>
    </source>
</evidence>
<protein>
    <recommendedName>
        <fullName evidence="1">Reverse transcriptase zinc-binding domain-containing protein</fullName>
    </recommendedName>
</protein>
<reference evidence="3" key="2">
    <citation type="submission" date="2025-08" db="UniProtKB">
        <authorList>
            <consortium name="RefSeq"/>
        </authorList>
    </citation>
    <scope>IDENTIFICATION</scope>
    <source>
        <tissue evidence="3">Leaf</tissue>
    </source>
</reference>
<evidence type="ECO:0000313" key="3">
    <source>
        <dbReference type="RefSeq" id="XP_056695437.1"/>
    </source>
</evidence>
<dbReference type="InterPro" id="IPR026960">
    <property type="entry name" value="RVT-Znf"/>
</dbReference>
<evidence type="ECO:0000313" key="2">
    <source>
        <dbReference type="Proteomes" id="UP000813463"/>
    </source>
</evidence>
<dbReference type="RefSeq" id="XP_056695437.1">
    <property type="nucleotide sequence ID" value="XM_056839459.1"/>
</dbReference>
<name>A0ABM3RIM8_SPIOL</name>
<organism evidence="2 3">
    <name type="scientific">Spinacia oleracea</name>
    <name type="common">Spinach</name>
    <dbReference type="NCBI Taxonomy" id="3562"/>
    <lineage>
        <taxon>Eukaryota</taxon>
        <taxon>Viridiplantae</taxon>
        <taxon>Streptophyta</taxon>
        <taxon>Embryophyta</taxon>
        <taxon>Tracheophyta</taxon>
        <taxon>Spermatophyta</taxon>
        <taxon>Magnoliopsida</taxon>
        <taxon>eudicotyledons</taxon>
        <taxon>Gunneridae</taxon>
        <taxon>Pentapetalae</taxon>
        <taxon>Caryophyllales</taxon>
        <taxon>Chenopodiaceae</taxon>
        <taxon>Chenopodioideae</taxon>
        <taxon>Anserineae</taxon>
        <taxon>Spinacia</taxon>
    </lineage>
</organism>
<dbReference type="Proteomes" id="UP000813463">
    <property type="component" value="Chromosome 3"/>
</dbReference>
<dbReference type="GeneID" id="130469929"/>
<accession>A0ABM3RIM8</accession>
<proteinExistence type="predicted"/>
<keyword evidence="2" id="KW-1185">Reference proteome</keyword>
<dbReference type="Pfam" id="PF13966">
    <property type="entry name" value="zf-RVT"/>
    <property type="match status" value="1"/>
</dbReference>
<dbReference type="PANTHER" id="PTHR33116">
    <property type="entry name" value="REVERSE TRANSCRIPTASE ZINC-BINDING DOMAIN-CONTAINING PROTEIN-RELATED-RELATED"/>
    <property type="match status" value="1"/>
</dbReference>
<sequence>MTHYSVKQVYGKLTGDKPHIQWDKVVWNRLNVPKHMFICWLAMQGRLQTTANLAKLGISTSAECLICKQGDEVHEHLLFNCQYSLLCLQGVATLVYLIWKSRNQSFWENSVPAVHSVMGSLKHIVRDRITVVMSQKLVVF</sequence>
<dbReference type="PANTHER" id="PTHR33116:SF84">
    <property type="entry name" value="RNA-DIRECTED DNA POLYMERASE"/>
    <property type="match status" value="1"/>
</dbReference>
<feature type="domain" description="Reverse transcriptase zinc-binding" evidence="1">
    <location>
        <begin position="4"/>
        <end position="84"/>
    </location>
</feature>
<gene>
    <name evidence="3" type="primary">LOC130469929</name>
</gene>